<protein>
    <submittedName>
        <fullName evidence="4">Uncharacterized protein</fullName>
    </submittedName>
</protein>
<reference evidence="4 5" key="1">
    <citation type="journal article" date="2019" name="Sci. Rep.">
        <title>A high-quality genome of Eragrostis curvula grass provides insights into Poaceae evolution and supports new strategies to enhance forage quality.</title>
        <authorList>
            <person name="Carballo J."/>
            <person name="Santos B.A.C.M."/>
            <person name="Zappacosta D."/>
            <person name="Garbus I."/>
            <person name="Selva J.P."/>
            <person name="Gallo C.A."/>
            <person name="Diaz A."/>
            <person name="Albertini E."/>
            <person name="Caccamo M."/>
            <person name="Echenique V."/>
        </authorList>
    </citation>
    <scope>NUCLEOTIDE SEQUENCE [LARGE SCALE GENOMIC DNA]</scope>
    <source>
        <strain evidence="5">cv. Victoria</strain>
        <tissue evidence="4">Leaf</tissue>
    </source>
</reference>
<dbReference type="InterPro" id="IPR039723">
    <property type="entry name" value="Vps71/ZNHIT1"/>
</dbReference>
<name>A0A5J9T368_9POAL</name>
<dbReference type="Proteomes" id="UP000324897">
    <property type="component" value="Unassembled WGS sequence"/>
</dbReference>
<feature type="non-terminal residue" evidence="4">
    <location>
        <position position="1"/>
    </location>
</feature>
<evidence type="ECO:0000256" key="2">
    <source>
        <dbReference type="ARBA" id="ARBA00022771"/>
    </source>
</evidence>
<keyword evidence="3" id="KW-0862">Zinc</keyword>
<evidence type="ECO:0000313" key="5">
    <source>
        <dbReference type="Proteomes" id="UP000324897"/>
    </source>
</evidence>
<evidence type="ECO:0000313" key="4">
    <source>
        <dbReference type="EMBL" id="TVU05816.1"/>
    </source>
</evidence>
<dbReference type="EMBL" id="RWGY01000051">
    <property type="protein sequence ID" value="TVU05816.1"/>
    <property type="molecule type" value="Genomic_DNA"/>
</dbReference>
<evidence type="ECO:0000256" key="1">
    <source>
        <dbReference type="ARBA" id="ARBA00022723"/>
    </source>
</evidence>
<sequence length="238" mass="25111">MLVALCGGPAASAGLLEAGLGRLLRRSPASRLGPVGGARPMCLLLLRFFSGSPLQSTAVEASLCGSCSSVLLSGFDGGLEGRGGGHGGRGGVDSIASPAELVSTQVLEDQVVFFFYEGSAIVLDCGCLCFLERQCSNSSSHLVFYLPSAVLMQKKQSTNMKRKTRQGKALKKRAARSFMDVLHEGNLESLPPHVPTYLRAAVGPPSTSSRRHYCSVCGNSANYTCMRAATFNVYISNP</sequence>
<dbReference type="PANTHER" id="PTHR13093">
    <property type="entry name" value="ZINC FINGER HIT DOMAIN CONTAINING PROTEIN 1"/>
    <property type="match status" value="1"/>
</dbReference>
<evidence type="ECO:0000256" key="3">
    <source>
        <dbReference type="ARBA" id="ARBA00022833"/>
    </source>
</evidence>
<dbReference type="GO" id="GO:0006338">
    <property type="term" value="P:chromatin remodeling"/>
    <property type="evidence" value="ECO:0007669"/>
    <property type="project" value="InterPro"/>
</dbReference>
<keyword evidence="1" id="KW-0479">Metal-binding</keyword>
<organism evidence="4 5">
    <name type="scientific">Eragrostis curvula</name>
    <name type="common">weeping love grass</name>
    <dbReference type="NCBI Taxonomy" id="38414"/>
    <lineage>
        <taxon>Eukaryota</taxon>
        <taxon>Viridiplantae</taxon>
        <taxon>Streptophyta</taxon>
        <taxon>Embryophyta</taxon>
        <taxon>Tracheophyta</taxon>
        <taxon>Spermatophyta</taxon>
        <taxon>Magnoliopsida</taxon>
        <taxon>Liliopsida</taxon>
        <taxon>Poales</taxon>
        <taxon>Poaceae</taxon>
        <taxon>PACMAD clade</taxon>
        <taxon>Chloridoideae</taxon>
        <taxon>Eragrostideae</taxon>
        <taxon>Eragrostidinae</taxon>
        <taxon>Eragrostis</taxon>
    </lineage>
</organism>
<comment type="caution">
    <text evidence="4">The sequence shown here is derived from an EMBL/GenBank/DDBJ whole genome shotgun (WGS) entry which is preliminary data.</text>
</comment>
<keyword evidence="5" id="KW-1185">Reference proteome</keyword>
<keyword evidence="2" id="KW-0863">Zinc-finger</keyword>
<proteinExistence type="predicted"/>
<gene>
    <name evidence="4" type="ORF">EJB05_49000</name>
</gene>
<dbReference type="GO" id="GO:0008270">
    <property type="term" value="F:zinc ion binding"/>
    <property type="evidence" value="ECO:0007669"/>
    <property type="project" value="UniProtKB-KW"/>
</dbReference>
<dbReference type="AlphaFoldDB" id="A0A5J9T368"/>
<accession>A0A5J9T368</accession>
<dbReference type="Gramene" id="TVU05816">
    <property type="protein sequence ID" value="TVU05816"/>
    <property type="gene ID" value="EJB05_49000"/>
</dbReference>
<dbReference type="OrthoDB" id="74807at2759"/>